<accession>A0A2A5IYV7</accession>
<evidence type="ECO:0000313" key="2">
    <source>
        <dbReference type="Proteomes" id="UP000230886"/>
    </source>
</evidence>
<name>A0A2A5IYV7_RHOSG</name>
<sequence length="125" mass="14204">MIAPEQPATLKDELLRLSAEHVELGEKIQRLALPAMREYVCALWPDAAVVYSSPEWVVEKVVAVDGRVLADEEFFKPYLMIDDDDDPLPPIVEDIGTLIAHLPPSQRGDYNYHEPDFVIRLYQGE</sequence>
<dbReference type="RefSeq" id="WP_099699106.1">
    <property type="nucleotide sequence ID" value="NZ_NOVD01000091.1"/>
</dbReference>
<dbReference type="EMBL" id="NOVD01000091">
    <property type="protein sequence ID" value="PCK21921.1"/>
    <property type="molecule type" value="Genomic_DNA"/>
</dbReference>
<evidence type="ECO:0000313" key="1">
    <source>
        <dbReference type="EMBL" id="PCK21921.1"/>
    </source>
</evidence>
<dbReference type="Proteomes" id="UP000230886">
    <property type="component" value="Unassembled WGS sequence"/>
</dbReference>
<comment type="caution">
    <text evidence="1">The sequence shown here is derived from an EMBL/GenBank/DDBJ whole genome shotgun (WGS) entry which is preliminary data.</text>
</comment>
<proteinExistence type="predicted"/>
<protein>
    <submittedName>
        <fullName evidence="1">Uncharacterized protein</fullName>
    </submittedName>
</protein>
<reference evidence="1 2" key="1">
    <citation type="submission" date="2017-07" db="EMBL/GenBank/DDBJ databases">
        <title>Draft sequence of Rhodococcus enclensis 23b-28.</title>
        <authorList>
            <person name="Besaury L."/>
            <person name="Sancelme M."/>
            <person name="Amato P."/>
            <person name="Lallement A."/>
            <person name="Delort A.-M."/>
        </authorList>
    </citation>
    <scope>NUCLEOTIDE SEQUENCE [LARGE SCALE GENOMIC DNA]</scope>
    <source>
        <strain evidence="1 2">23b-28</strain>
    </source>
</reference>
<gene>
    <name evidence="1" type="ORF">CHR55_33385</name>
</gene>
<organism evidence="1 2">
    <name type="scientific">Rhodococcus qingshengii</name>
    <dbReference type="NCBI Taxonomy" id="334542"/>
    <lineage>
        <taxon>Bacteria</taxon>
        <taxon>Bacillati</taxon>
        <taxon>Actinomycetota</taxon>
        <taxon>Actinomycetes</taxon>
        <taxon>Mycobacteriales</taxon>
        <taxon>Nocardiaceae</taxon>
        <taxon>Rhodococcus</taxon>
        <taxon>Rhodococcus erythropolis group</taxon>
    </lineage>
</organism>
<dbReference type="AlphaFoldDB" id="A0A2A5IYV7"/>